<comment type="caution">
    <text evidence="1">The sequence shown here is derived from an EMBL/GenBank/DDBJ whole genome shotgun (WGS) entry which is preliminary data.</text>
</comment>
<name>A0AAN4W2S9_9BACT</name>
<protein>
    <submittedName>
        <fullName evidence="1">Uncharacterized protein</fullName>
    </submittedName>
</protein>
<evidence type="ECO:0000313" key="1">
    <source>
        <dbReference type="EMBL" id="GJM63450.1"/>
    </source>
</evidence>
<accession>A0AAN4W2S9</accession>
<proteinExistence type="predicted"/>
<dbReference type="RefSeq" id="WP_338238612.1">
    <property type="nucleotide sequence ID" value="NZ_BQKE01000003.1"/>
</dbReference>
<evidence type="ECO:0000313" key="2">
    <source>
        <dbReference type="Proteomes" id="UP001310022"/>
    </source>
</evidence>
<gene>
    <name evidence="1" type="ORF">PEDI_40020</name>
</gene>
<organism evidence="1 2">
    <name type="scientific">Persicobacter diffluens</name>
    <dbReference type="NCBI Taxonomy" id="981"/>
    <lineage>
        <taxon>Bacteria</taxon>
        <taxon>Pseudomonadati</taxon>
        <taxon>Bacteroidota</taxon>
        <taxon>Cytophagia</taxon>
        <taxon>Cytophagales</taxon>
        <taxon>Persicobacteraceae</taxon>
        <taxon>Persicobacter</taxon>
    </lineage>
</organism>
<reference evidence="1 2" key="1">
    <citation type="submission" date="2021-12" db="EMBL/GenBank/DDBJ databases">
        <title>Genome sequencing of bacteria with rrn-lacking chromosome and rrn-plasmid.</title>
        <authorList>
            <person name="Anda M."/>
            <person name="Iwasaki W."/>
        </authorList>
    </citation>
    <scope>NUCLEOTIDE SEQUENCE [LARGE SCALE GENOMIC DNA]</scope>
    <source>
        <strain evidence="1 2">NBRC 15940</strain>
    </source>
</reference>
<dbReference type="Proteomes" id="UP001310022">
    <property type="component" value="Unassembled WGS sequence"/>
</dbReference>
<dbReference type="AlphaFoldDB" id="A0AAN4W2S9"/>
<dbReference type="EMBL" id="BQKE01000003">
    <property type="protein sequence ID" value="GJM63450.1"/>
    <property type="molecule type" value="Genomic_DNA"/>
</dbReference>
<sequence>MEALKKETTKELEIRISQEEAAIIFAALGKRPFEEVFELIGKLNLQINEQSAQK</sequence>
<keyword evidence="2" id="KW-1185">Reference proteome</keyword>